<dbReference type="InterPro" id="IPR008613">
    <property type="entry name" value="Excalibur_Ca-bd_domain"/>
</dbReference>
<accession>A0AAD1ELM2</accession>
<protein>
    <recommendedName>
        <fullName evidence="2">Bulb-type lectin domain-containing protein</fullName>
    </recommendedName>
</protein>
<evidence type="ECO:0000313" key="3">
    <source>
        <dbReference type="EMBL" id="AZZ54810.1"/>
    </source>
</evidence>
<dbReference type="PANTHER" id="PTHR47976">
    <property type="entry name" value="G-TYPE LECTIN S-RECEPTOR-LIKE SERINE/THREONINE-PROTEIN KINASE SD2-5"/>
    <property type="match status" value="1"/>
</dbReference>
<name>A0AAD1ELM2_9MICO</name>
<feature type="domain" description="Bulb-type lectin" evidence="2">
    <location>
        <begin position="436"/>
        <end position="542"/>
    </location>
</feature>
<dbReference type="CDD" id="cd00028">
    <property type="entry name" value="B_lectin"/>
    <property type="match status" value="2"/>
</dbReference>
<dbReference type="PROSITE" id="PS50927">
    <property type="entry name" value="BULB_LECTIN"/>
    <property type="match status" value="4"/>
</dbReference>
<dbReference type="InterPro" id="IPR001480">
    <property type="entry name" value="Bulb-type_lectin_dom"/>
</dbReference>
<dbReference type="SMART" id="SM00108">
    <property type="entry name" value="B_lectin"/>
    <property type="match status" value="4"/>
</dbReference>
<evidence type="ECO:0000313" key="4">
    <source>
        <dbReference type="Proteomes" id="UP000283946"/>
    </source>
</evidence>
<dbReference type="Proteomes" id="UP000283946">
    <property type="component" value="Chromosome"/>
</dbReference>
<evidence type="ECO:0000259" key="2">
    <source>
        <dbReference type="PROSITE" id="PS50927"/>
    </source>
</evidence>
<reference evidence="3 4" key="1">
    <citation type="submission" date="2018-03" db="EMBL/GenBank/DDBJ databases">
        <title>Bacteriophage NCPPB3778 and a type I-E CRISPR drive the evolution of the US Biological Select Agent, Rathayibacter toxicus.</title>
        <authorList>
            <person name="Davis E.W.II."/>
            <person name="Tabima J.F."/>
            <person name="Weisberg A.J."/>
            <person name="Dantas Lopes L."/>
            <person name="Wiseman M.S."/>
            <person name="Wiseman M.S."/>
            <person name="Pupko T."/>
            <person name="Belcher M.S."/>
            <person name="Sechler A.J."/>
            <person name="Tancos M.A."/>
            <person name="Schroeder B.K."/>
            <person name="Murray T.D."/>
            <person name="Luster D.G."/>
            <person name="Schneider W.L."/>
            <person name="Rogers E."/>
            <person name="Andreote F.D."/>
            <person name="Grunwald N.J."/>
            <person name="Putnam M.L."/>
            <person name="Chang J.H."/>
        </authorList>
    </citation>
    <scope>NUCLEOTIDE SEQUENCE [LARGE SCALE GENOMIC DNA]</scope>
    <source>
        <strain evidence="3 4">NCCPB 2253</strain>
    </source>
</reference>
<dbReference type="InterPro" id="IPR051343">
    <property type="entry name" value="G-type_lectin_kinases/EP1-like"/>
</dbReference>
<dbReference type="PANTHER" id="PTHR47976:SF108">
    <property type="entry name" value="G-TYPE LECTIN S-RECEPTOR-LIKE SERINE_THREONINE-PROTEIN KINASE LECRK1"/>
    <property type="match status" value="1"/>
</dbReference>
<dbReference type="Pfam" id="PF05901">
    <property type="entry name" value="Excalibur"/>
    <property type="match status" value="1"/>
</dbReference>
<feature type="domain" description="Bulb-type lectin" evidence="2">
    <location>
        <begin position="205"/>
        <end position="312"/>
    </location>
</feature>
<keyword evidence="1" id="KW-0732">Signal</keyword>
<dbReference type="Gene3D" id="2.90.10.10">
    <property type="entry name" value="Bulb-type lectin domain"/>
    <property type="match status" value="8"/>
</dbReference>
<dbReference type="KEGG" id="ria:C7V51_02110"/>
<gene>
    <name evidence="3" type="ORF">C7V51_02110</name>
</gene>
<feature type="domain" description="Bulb-type lectin" evidence="2">
    <location>
        <begin position="319"/>
        <end position="426"/>
    </location>
</feature>
<evidence type="ECO:0000256" key="1">
    <source>
        <dbReference type="ARBA" id="ARBA00022729"/>
    </source>
</evidence>
<feature type="domain" description="Bulb-type lectin" evidence="2">
    <location>
        <begin position="91"/>
        <end position="199"/>
    </location>
</feature>
<dbReference type="SUPFAM" id="SSF51110">
    <property type="entry name" value="alpha-D-mannose-specific plant lectins"/>
    <property type="match status" value="5"/>
</dbReference>
<dbReference type="AlphaFoldDB" id="A0AAD1ELM2"/>
<sequence>MRAHARLRSPLTDERFRRHRFVKGPPVPQPATRRLAAITLACLLASGGVAALAPVASALPAAVSDSPTSAFVPGTSSSAPTAQARGAQTYTNALVAGEYLVAGEGIVSANGSSSFEMQNDGNAVIYDSSGRAVWDTRTQGVGSYLQMQSDGNLVVYSADGAPVWSSRTEGTIGAVALIQDDGRLVILRSDSSTAWSSEIEQPAIQDALTGGRSLSTGQQLTSSDGRSRAALQGDGNFVVYTDGVARWNSLTFGPGNRLDMQSDGNAVIYGSAAGARWATNTSGNPGARMVMQNDGNLVVYAASGRPLWASNPAPAPATTDVLVGGSDLRRGQQLTSSDGASRAVMQGDGNVAVYSRGGVRWGAGTQGEGDRLAMQSDGNAVIYAGNGRALWASGTGGNGGARMVMQNDGNLVIYSASGRALWASDTPPAPPAPVMSDTLYAGNRLTADQRLRSSDGGSEAVMQGDGNFAVYSRGSVRWSAGTSGGGNRLEMQSDGNAVIYGSSGARWQSGTGGNPGARMVMQNDGNLVIYSTSGRALWSSVQPAAPAPPQRPADRDCKDFPSQVAAQNFLEFWAQWYGDFARLDANNNGVACEDNRY</sequence>
<dbReference type="EMBL" id="CP028130">
    <property type="protein sequence ID" value="AZZ54810.1"/>
    <property type="molecule type" value="Genomic_DNA"/>
</dbReference>
<proteinExistence type="predicted"/>
<organism evidence="3 4">
    <name type="scientific">Rathayibacter iranicus</name>
    <dbReference type="NCBI Taxonomy" id="59737"/>
    <lineage>
        <taxon>Bacteria</taxon>
        <taxon>Bacillati</taxon>
        <taxon>Actinomycetota</taxon>
        <taxon>Actinomycetes</taxon>
        <taxon>Micrococcales</taxon>
        <taxon>Microbacteriaceae</taxon>
        <taxon>Rathayibacter</taxon>
    </lineage>
</organism>
<dbReference type="InterPro" id="IPR036426">
    <property type="entry name" value="Bulb-type_lectin_dom_sf"/>
</dbReference>